<protein>
    <submittedName>
        <fullName evidence="2">Uncharacterized protein</fullName>
    </submittedName>
</protein>
<dbReference type="RefSeq" id="WP_049136811.1">
    <property type="nucleotide sequence ID" value="NZ_CABHND010000037.1"/>
</dbReference>
<dbReference type="Proteomes" id="UP000345266">
    <property type="component" value="Unassembled WGS sequence"/>
</dbReference>
<evidence type="ECO:0000313" key="3">
    <source>
        <dbReference type="Proteomes" id="UP000345266"/>
    </source>
</evidence>
<organism evidence="2 3">
    <name type="scientific">Bifidobacterium longum subsp. infantis</name>
    <dbReference type="NCBI Taxonomy" id="1682"/>
    <lineage>
        <taxon>Bacteria</taxon>
        <taxon>Bacillati</taxon>
        <taxon>Actinomycetota</taxon>
        <taxon>Actinomycetes</taxon>
        <taxon>Bifidobacteriales</taxon>
        <taxon>Bifidobacteriaceae</taxon>
        <taxon>Bifidobacterium</taxon>
    </lineage>
</organism>
<accession>A0A564VRB4</accession>
<name>A0A564VRB4_BIFLI</name>
<feature type="transmembrane region" description="Helical" evidence="1">
    <location>
        <begin position="12"/>
        <end position="32"/>
    </location>
</feature>
<gene>
    <name evidence="2" type="ORF">BLJG463_00038</name>
</gene>
<dbReference type="AlphaFoldDB" id="A0A564VRB4"/>
<sequence>MEKKKTDWTGFGPMIIAIIVGLFIWGLCTNWWSNDRDSSSQSNSSTVTDGHALAACKRKANIEAPQGFDYKLSNVDITNNNDGTTTIVFSDVLVNNAVTQTIRCDVGGTNDNPSVLSFGAIN</sequence>
<proteinExistence type="predicted"/>
<evidence type="ECO:0000313" key="2">
    <source>
        <dbReference type="EMBL" id="VUX34777.1"/>
    </source>
</evidence>
<reference evidence="2 3" key="1">
    <citation type="submission" date="2019-07" db="EMBL/GenBank/DDBJ databases">
        <authorList>
            <person name="Hibberd C M."/>
            <person name="Gehrig L. J."/>
            <person name="Chang H.-W."/>
            <person name="Venkatesh S."/>
        </authorList>
    </citation>
    <scope>NUCLEOTIDE SEQUENCE [LARGE SCALE GENOMIC DNA]</scope>
    <source>
        <strain evidence="2">Bifidobacterium_longum_subsp_infantis_JG_Bg463</strain>
    </source>
</reference>
<keyword evidence="1" id="KW-0472">Membrane</keyword>
<evidence type="ECO:0000256" key="1">
    <source>
        <dbReference type="SAM" id="Phobius"/>
    </source>
</evidence>
<keyword evidence="1" id="KW-1133">Transmembrane helix</keyword>
<keyword evidence="1" id="KW-0812">Transmembrane</keyword>
<dbReference type="EMBL" id="CABHNT010000034">
    <property type="protein sequence ID" value="VUX34777.1"/>
    <property type="molecule type" value="Genomic_DNA"/>
</dbReference>